<protein>
    <submittedName>
        <fullName evidence="1">Uncharacterized protein</fullName>
    </submittedName>
</protein>
<reference evidence="1" key="1">
    <citation type="journal article" date="2021" name="Proc. Natl. Acad. Sci. U.S.A.">
        <title>A Catalog of Tens of Thousands of Viruses from Human Metagenomes Reveals Hidden Associations with Chronic Diseases.</title>
        <authorList>
            <person name="Tisza M.J."/>
            <person name="Buck C.B."/>
        </authorList>
    </citation>
    <scope>NUCLEOTIDE SEQUENCE</scope>
    <source>
        <strain evidence="1">Cteoh1</strain>
    </source>
</reference>
<dbReference type="EMBL" id="BK015686">
    <property type="protein sequence ID" value="DAE19769.1"/>
    <property type="molecule type" value="Genomic_DNA"/>
</dbReference>
<proteinExistence type="predicted"/>
<sequence length="35" mass="4031">MMYLLNLLLVGTVWILCSRDILLLRLRVRASKAVS</sequence>
<organism evidence="1">
    <name type="scientific">Siphoviridae sp. cteoh1</name>
    <dbReference type="NCBI Taxonomy" id="2826407"/>
    <lineage>
        <taxon>Viruses</taxon>
        <taxon>Duplodnaviria</taxon>
        <taxon>Heunggongvirae</taxon>
        <taxon>Uroviricota</taxon>
        <taxon>Caudoviricetes</taxon>
    </lineage>
</organism>
<evidence type="ECO:0000313" key="1">
    <source>
        <dbReference type="EMBL" id="DAE19769.1"/>
    </source>
</evidence>
<name>A0A8S5QLT1_9CAUD</name>
<accession>A0A8S5QLT1</accession>